<feature type="compositionally biased region" description="Polar residues" evidence="1">
    <location>
        <begin position="1100"/>
        <end position="1112"/>
    </location>
</feature>
<reference evidence="3" key="1">
    <citation type="journal article" date="2017" name="Nat. Microbiol.">
        <title>Global analysis of biosynthetic gene clusters reveals vast potential of secondary metabolite production in Penicillium species.</title>
        <authorList>
            <person name="Nielsen J.C."/>
            <person name="Grijseels S."/>
            <person name="Prigent S."/>
            <person name="Ji B."/>
            <person name="Dainat J."/>
            <person name="Nielsen K.F."/>
            <person name="Frisvad J.C."/>
            <person name="Workman M."/>
            <person name="Nielsen J."/>
        </authorList>
    </citation>
    <scope>NUCLEOTIDE SEQUENCE [LARGE SCALE GENOMIC DNA]</scope>
    <source>
        <strain evidence="3">IBT 31811</strain>
    </source>
</reference>
<feature type="region of interest" description="Disordered" evidence="1">
    <location>
        <begin position="886"/>
        <end position="910"/>
    </location>
</feature>
<feature type="compositionally biased region" description="Polar residues" evidence="1">
    <location>
        <begin position="838"/>
        <end position="858"/>
    </location>
</feature>
<gene>
    <name evidence="2" type="ORF">PENANT_c006G09338</name>
</gene>
<evidence type="ECO:0008006" key="4">
    <source>
        <dbReference type="Google" id="ProtNLM"/>
    </source>
</evidence>
<name>A0A1V6QD76_9EURO</name>
<comment type="caution">
    <text evidence="2">The sequence shown here is derived from an EMBL/GenBank/DDBJ whole genome shotgun (WGS) entry which is preliminary data.</text>
</comment>
<dbReference type="OrthoDB" id="3538943at2759"/>
<evidence type="ECO:0000256" key="1">
    <source>
        <dbReference type="SAM" id="MobiDB-lite"/>
    </source>
</evidence>
<feature type="region of interest" description="Disordered" evidence="1">
    <location>
        <begin position="1042"/>
        <end position="1066"/>
    </location>
</feature>
<dbReference type="EMBL" id="MDYN01000006">
    <property type="protein sequence ID" value="OQD87161.1"/>
    <property type="molecule type" value="Genomic_DNA"/>
</dbReference>
<feature type="compositionally biased region" description="Polar residues" evidence="1">
    <location>
        <begin position="590"/>
        <end position="613"/>
    </location>
</feature>
<feature type="region of interest" description="Disordered" evidence="1">
    <location>
        <begin position="483"/>
        <end position="858"/>
    </location>
</feature>
<feature type="compositionally biased region" description="Polar residues" evidence="1">
    <location>
        <begin position="624"/>
        <end position="640"/>
    </location>
</feature>
<feature type="compositionally biased region" description="Polar residues" evidence="1">
    <location>
        <begin position="352"/>
        <end position="376"/>
    </location>
</feature>
<feature type="compositionally biased region" description="Polar residues" evidence="1">
    <location>
        <begin position="745"/>
        <end position="786"/>
    </location>
</feature>
<organism evidence="2 3">
    <name type="scientific">Penicillium antarcticum</name>
    <dbReference type="NCBI Taxonomy" id="416450"/>
    <lineage>
        <taxon>Eukaryota</taxon>
        <taxon>Fungi</taxon>
        <taxon>Dikarya</taxon>
        <taxon>Ascomycota</taxon>
        <taxon>Pezizomycotina</taxon>
        <taxon>Eurotiomycetes</taxon>
        <taxon>Eurotiomycetidae</taxon>
        <taxon>Eurotiales</taxon>
        <taxon>Aspergillaceae</taxon>
        <taxon>Penicillium</taxon>
    </lineage>
</organism>
<dbReference type="Proteomes" id="UP000191672">
    <property type="component" value="Unassembled WGS sequence"/>
</dbReference>
<feature type="compositionally biased region" description="Acidic residues" evidence="1">
    <location>
        <begin position="663"/>
        <end position="673"/>
    </location>
</feature>
<feature type="region of interest" description="Disordered" evidence="1">
    <location>
        <begin position="1089"/>
        <end position="1232"/>
    </location>
</feature>
<feature type="region of interest" description="Disordered" evidence="1">
    <location>
        <begin position="318"/>
        <end position="382"/>
    </location>
</feature>
<proteinExistence type="predicted"/>
<feature type="compositionally biased region" description="Polar residues" evidence="1">
    <location>
        <begin position="1218"/>
        <end position="1228"/>
    </location>
</feature>
<protein>
    <recommendedName>
        <fullName evidence="4">Telomere replication protein EST3</fullName>
    </recommendedName>
</protein>
<feature type="compositionally biased region" description="Low complexity" evidence="1">
    <location>
        <begin position="569"/>
        <end position="582"/>
    </location>
</feature>
<feature type="compositionally biased region" description="Polar residues" evidence="1">
    <location>
        <begin position="1126"/>
        <end position="1153"/>
    </location>
</feature>
<keyword evidence="3" id="KW-1185">Reference proteome</keyword>
<sequence>MNPVSPWLAALAEQCLLFYLGRNSYDGIQVEDHEGCLNFSIRGLVMSAIIEKWGQGEEGDRATLTDSMNHIDAIFSRDSLNEHEATSPCPSTIKYGPKRQLIDLLDVKLALLYSTKSSDIELRVNRFRIRWNEVTKGEPPKPKLKKAPAIKCLMKEACRRTQTGSADARPNGQEDVALAVPSAPQFDQPVPPGSQIEPMGSQLFSQVLSNTNYDAQRYNSKETRVSLNKEAMLQLLKPSDGPNKTKPDSHSPSLGDSHSRQSPSQNGRTPIESGTPFTYKPWSTSADAACTDPSDANSLRPNTCNDTLEPLAIERQLSSSSTGLVDRDATANGDVQQNHDLSKKRQRDSMDVSLQASYDNTDSQTQRKSVIQAPSNKRQRIDTEDTTKANLNGTKKVLNEPAPKSVLSEVPDLPVHDLLPDPWDGMTKIPANDVHIPKEQTDLFEPLVWIQQVSSESAPLCHVPPRLLSRWNDVAQRRKLLAEKEDRRIENPIPTPQDTYRSESVAESEISSQSSEPLSGWSEASEKVPPDSPSPTKSRNIKEGTTPSGTQSSAYQIANDSDVDMVNGSRATSRSAREAAASQIVPDTVAQRQSQAPDESTIISRETEFQPQDSGDDPSHEHNNSGSRIENAEQTSNQIPEAQGGMRSGSPPAAPESLSLESSGDESDEDEMETSVPYGLGASIPPSSQPEQQIGSSGNSSGLLLPRILGKPSTLGKGVQVVETPAVQTTHSLREEGNEAVEPELSSTQPSSQAAKTSSQSRILATYHSQETSTQSDPSQEVQTPSLPIEGESLRVDVLGTQIQTSASHTTSQETPKSHTEFVLDSSKTAQREWDSSMFGSQPSANPLSFASSHPQPMSQLNELSQNFMREMSSLDGTTYFPGTSLGDSSGWTAPDAESPSKPPKTKQTKGIDTRMAFQSPNGELVARRQSFIDKPDQTAQALMFYEKFCNDYPLYFGDFAHFIEMCAKLQGLRENGALKRSFLWDDFVIMNLEEYQHHVEECASQDSKILKYEDFFCSNFSRPRHKKRSLTTRAVNVTASQFAPPDSTTSSNQPPPCPAHTQGKFTNPSFTASLVDKLSDLHTRSFDTTSASGVFDGPSSKTDVSAATQPAVQVKLEQDVPSTEVLDSQAPTTSSDGQNPVLPSSEQWGNSTQHDEDDTQVKPEMSDVDMSEADDSQEVDNTHHRTASIELGDDSEDRHSSHVSLPTASTKAPAEVATSTEDVQQEAQRPRPWFRSLRNIFPTGPVWSDDPNTPFKRWAREDQNVLQELNRRGGAKIQLDEKGVICRPTYKSEQSPGSI</sequence>
<feature type="compositionally biased region" description="Polar residues" evidence="1">
    <location>
        <begin position="1042"/>
        <end position="1053"/>
    </location>
</feature>
<feature type="region of interest" description="Disordered" evidence="1">
    <location>
        <begin position="237"/>
        <end position="305"/>
    </location>
</feature>
<feature type="compositionally biased region" description="Polar residues" evidence="1">
    <location>
        <begin position="250"/>
        <end position="268"/>
    </location>
</feature>
<feature type="compositionally biased region" description="Acidic residues" evidence="1">
    <location>
        <begin position="1167"/>
        <end position="1179"/>
    </location>
</feature>
<feature type="compositionally biased region" description="Low complexity" evidence="1">
    <location>
        <begin position="502"/>
        <end position="519"/>
    </location>
</feature>
<feature type="compositionally biased region" description="Polar residues" evidence="1">
    <location>
        <begin position="685"/>
        <end position="694"/>
    </location>
</feature>
<feature type="compositionally biased region" description="Basic and acidic residues" evidence="1">
    <location>
        <begin position="340"/>
        <end position="350"/>
    </location>
</feature>
<feature type="compositionally biased region" description="Polar residues" evidence="1">
    <location>
        <begin position="534"/>
        <end position="559"/>
    </location>
</feature>
<evidence type="ECO:0000313" key="2">
    <source>
        <dbReference type="EMBL" id="OQD87161.1"/>
    </source>
</evidence>
<evidence type="ECO:0000313" key="3">
    <source>
        <dbReference type="Proteomes" id="UP000191672"/>
    </source>
</evidence>
<feature type="compositionally biased region" description="Polar residues" evidence="1">
    <location>
        <begin position="294"/>
        <end position="305"/>
    </location>
</feature>
<accession>A0A1V6QD76</accession>
<dbReference type="STRING" id="416450.A0A1V6QD76"/>
<feature type="compositionally biased region" description="Polar residues" evidence="1">
    <location>
        <begin position="801"/>
        <end position="815"/>
    </location>
</feature>
<feature type="compositionally biased region" description="Low complexity" evidence="1">
    <location>
        <begin position="695"/>
        <end position="705"/>
    </location>
</feature>